<dbReference type="GO" id="GO:0040021">
    <property type="term" value="P:hermaphrodite germ-line sex determination"/>
    <property type="evidence" value="ECO:0007669"/>
    <property type="project" value="InterPro"/>
</dbReference>
<feature type="transmembrane region" description="Helical" evidence="1">
    <location>
        <begin position="142"/>
        <end position="161"/>
    </location>
</feature>
<feature type="transmembrane region" description="Helical" evidence="1">
    <location>
        <begin position="481"/>
        <end position="502"/>
    </location>
</feature>
<evidence type="ECO:0000313" key="3">
    <source>
        <dbReference type="WBParaSite" id="Csp11.Scaffold629.g12121.t1"/>
    </source>
</evidence>
<dbReference type="PANTHER" id="PTHR39365">
    <property type="entry name" value="MX REGION OF TRA-2 RELATED-RELATED"/>
    <property type="match status" value="1"/>
</dbReference>
<evidence type="ECO:0000313" key="2">
    <source>
        <dbReference type="Proteomes" id="UP000095282"/>
    </source>
</evidence>
<keyword evidence="1" id="KW-0812">Transmembrane</keyword>
<dbReference type="AlphaFoldDB" id="A0A1I7TV85"/>
<proteinExistence type="predicted"/>
<feature type="transmembrane region" description="Helical" evidence="1">
    <location>
        <begin position="592"/>
        <end position="616"/>
    </location>
</feature>
<sequence>MFLIRDIFTASLFIFLCKTDGIITLDYTALSYGLILTFVNLFLTTRVSFCAHRLERCIQRTKHYAINSNFSSLGTVPVDSVKEFSDTRQIQYILAKYTKYQAAQDAYSRQPFENLSKFGYVLSVLFVPVVIAYWYFVDQNCQKILIVILPSLIIAALEEGWEKRKLTKERKMIQTLREQLNETTKEFLSREDTENVFSGNQIDERNFGKSYAASDSNIREESSKNLFKLSNSTYDVNQYMRYPNQLTRSLRFYAIAGYFHVIKLRKMSCLGWAIPLLLICIASGVLFIPIERESIEINANQNDLFIDFSIYNVSSNFNLLMDELKKFDKHFESIENLQTISNLYQSFQSFNQNESDQQGVEMYSKWIREEPINWAILTQRMESSSRSLIPNPFKFQFQYKFEKLNEYSIRETVQQIDNLLPKYSELLSPKASGVLYEHYHQMDVVWKRFAIHEILASSIVFSFISLIHFIFSITPNFKLNIIFSTFVIGTRLEFAAVFSLLSLEYHPLYANFAVLIGFLAAWTPYCDLARFRRRILYRAAVERLSPEIRESRRRIRVPFIAAADVLQFFGTILSVSTTVAVLSAIVPTFKIFLLPTVIFIGIQLCALMNSVAILLSTKQMFEQEVRHFLHHDLRGGNTSANICDLTRKKLLEKCKEDILIEMDQLNIRPIPDEPLFFSPPPKNNLLRRKCWILIEMKVMKRMMNQVQVDLIIQWLTKS</sequence>
<feature type="transmembrane region" description="Helical" evidence="1">
    <location>
        <begin position="454"/>
        <end position="474"/>
    </location>
</feature>
<dbReference type="InterPro" id="IPR032848">
    <property type="entry name" value="Ce-Tra-2"/>
</dbReference>
<name>A0A1I7TV85_9PELO</name>
<dbReference type="eggNOG" id="ENOG502R9RT">
    <property type="taxonomic scope" value="Eukaryota"/>
</dbReference>
<feature type="transmembrane region" description="Helical" evidence="1">
    <location>
        <begin position="118"/>
        <end position="136"/>
    </location>
</feature>
<organism evidence="2 3">
    <name type="scientific">Caenorhabditis tropicalis</name>
    <dbReference type="NCBI Taxonomy" id="1561998"/>
    <lineage>
        <taxon>Eukaryota</taxon>
        <taxon>Metazoa</taxon>
        <taxon>Ecdysozoa</taxon>
        <taxon>Nematoda</taxon>
        <taxon>Chromadorea</taxon>
        <taxon>Rhabditida</taxon>
        <taxon>Rhabditina</taxon>
        <taxon>Rhabditomorpha</taxon>
        <taxon>Rhabditoidea</taxon>
        <taxon>Rhabditidae</taxon>
        <taxon>Peloderinae</taxon>
        <taxon>Caenorhabditis</taxon>
    </lineage>
</organism>
<dbReference type="STRING" id="1561998.A0A1I7TV85"/>
<evidence type="ECO:0000256" key="1">
    <source>
        <dbReference type="SAM" id="Phobius"/>
    </source>
</evidence>
<reference evidence="3" key="1">
    <citation type="submission" date="2016-11" db="UniProtKB">
        <authorList>
            <consortium name="WormBaseParasite"/>
        </authorList>
    </citation>
    <scope>IDENTIFICATION</scope>
</reference>
<dbReference type="WBParaSite" id="Csp11.Scaffold629.g12121.t1">
    <property type="protein sequence ID" value="Csp11.Scaffold629.g12121.t1"/>
    <property type="gene ID" value="Csp11.Scaffold629.g12121"/>
</dbReference>
<dbReference type="GO" id="GO:0004888">
    <property type="term" value="F:transmembrane signaling receptor activity"/>
    <property type="evidence" value="ECO:0007669"/>
    <property type="project" value="InterPro"/>
</dbReference>
<keyword evidence="1" id="KW-0472">Membrane</keyword>
<dbReference type="GO" id="GO:0042001">
    <property type="term" value="P:hermaphrodite somatic sex determination"/>
    <property type="evidence" value="ECO:0007669"/>
    <property type="project" value="InterPro"/>
</dbReference>
<keyword evidence="1" id="KW-1133">Transmembrane helix</keyword>
<feature type="transmembrane region" description="Helical" evidence="1">
    <location>
        <begin position="269"/>
        <end position="290"/>
    </location>
</feature>
<feature type="transmembrane region" description="Helical" evidence="1">
    <location>
        <begin position="31"/>
        <end position="51"/>
    </location>
</feature>
<dbReference type="Proteomes" id="UP000095282">
    <property type="component" value="Unplaced"/>
</dbReference>
<keyword evidence="2" id="KW-1185">Reference proteome</keyword>
<dbReference type="GO" id="GO:0005886">
    <property type="term" value="C:plasma membrane"/>
    <property type="evidence" value="ECO:0007669"/>
    <property type="project" value="TreeGrafter"/>
</dbReference>
<protein>
    <submittedName>
        <fullName evidence="3">SSD domain-containing protein</fullName>
    </submittedName>
</protein>
<feature type="transmembrane region" description="Helical" evidence="1">
    <location>
        <begin position="508"/>
        <end position="528"/>
    </location>
</feature>
<feature type="transmembrane region" description="Helical" evidence="1">
    <location>
        <begin position="559"/>
        <end position="586"/>
    </location>
</feature>
<accession>A0A1I7TV85</accession>
<dbReference type="PANTHER" id="PTHR39365:SF2">
    <property type="entry name" value="MX REGION OF TRA-2 RELATED-RELATED"/>
    <property type="match status" value="1"/>
</dbReference>